<dbReference type="GO" id="GO:0046872">
    <property type="term" value="F:metal ion binding"/>
    <property type="evidence" value="ECO:0007669"/>
    <property type="project" value="UniProtKB-KW"/>
</dbReference>
<reference evidence="9 10" key="1">
    <citation type="submission" date="2017-07" db="EMBL/GenBank/DDBJ databases">
        <title>Draft Genome Sequences of Select Purple Nonsulfur Bacteria.</title>
        <authorList>
            <person name="Lasarre B."/>
            <person name="Mckinlay J.B."/>
        </authorList>
    </citation>
    <scope>NUCLEOTIDE SEQUENCE [LARGE SCALE GENOMIC DNA]</scope>
    <source>
        <strain evidence="9 10">DSM 5909</strain>
    </source>
</reference>
<dbReference type="GO" id="GO:0016020">
    <property type="term" value="C:membrane"/>
    <property type="evidence" value="ECO:0007669"/>
    <property type="project" value="TreeGrafter"/>
</dbReference>
<dbReference type="InterPro" id="IPR002509">
    <property type="entry name" value="NODB_dom"/>
</dbReference>
<dbReference type="GO" id="GO:0016810">
    <property type="term" value="F:hydrolase activity, acting on carbon-nitrogen (but not peptide) bonds"/>
    <property type="evidence" value="ECO:0007669"/>
    <property type="project" value="InterPro"/>
</dbReference>
<evidence type="ECO:0000256" key="6">
    <source>
        <dbReference type="ARBA" id="ARBA00032976"/>
    </source>
</evidence>
<organism evidence="9 10">
    <name type="scientific">Rhodoplanes roseus</name>
    <dbReference type="NCBI Taxonomy" id="29409"/>
    <lineage>
        <taxon>Bacteria</taxon>
        <taxon>Pseudomonadati</taxon>
        <taxon>Pseudomonadota</taxon>
        <taxon>Alphaproteobacteria</taxon>
        <taxon>Hyphomicrobiales</taxon>
        <taxon>Nitrobacteraceae</taxon>
        <taxon>Rhodoplanes</taxon>
    </lineage>
</organism>
<name>A0A327KXL1_9BRAD</name>
<evidence type="ECO:0000256" key="7">
    <source>
        <dbReference type="SAM" id="MobiDB-lite"/>
    </source>
</evidence>
<dbReference type="InterPro" id="IPR050248">
    <property type="entry name" value="Polysacc_deacetylase_ArnD"/>
</dbReference>
<evidence type="ECO:0000256" key="4">
    <source>
        <dbReference type="ARBA" id="ARBA00022723"/>
    </source>
</evidence>
<accession>A0A327KXL1</accession>
<comment type="caution">
    <text evidence="9">The sequence shown here is derived from an EMBL/GenBank/DDBJ whole genome shotgun (WGS) entry which is preliminary data.</text>
</comment>
<sequence>MRARTVAAGLVVVAVAGSIGIVFAQKGLQWPAPAASQPAAAPQAAAPAPVTTASAEPRPVVRAVAQGGDAPIVVAQAGGMPRTAAPQAAPAATPAAAPPAASTPVGPPLSGPAYVKGPACNNPDALGVARVVEIDTSGGPGFGFEHFKQHDFLKPGEVVLTFDDGPWLGNTPAVLRALEQECVKAVFFSIGKHATYYPDILKQVFDGGHSVGSHTWSHVDLSKKSPDEQKEEIEKGISAVKAAIGQPIAPFFRFPQLKHPAEAVAYLGDRNIAIFSTDLDSFDFKIRKPDQIVARVMDKLKKHGKGIILMHDFQHGTSLATPMLLAELKKGGYKVVHMVAARGLQSMPQYDAMIAKNEKLPTAGSGRPTSSVVRTVE</sequence>
<keyword evidence="5" id="KW-0378">Hydrolase</keyword>
<dbReference type="Pfam" id="PF01522">
    <property type="entry name" value="Polysacc_deac_1"/>
    <property type="match status" value="1"/>
</dbReference>
<dbReference type="AlphaFoldDB" id="A0A327KXL1"/>
<evidence type="ECO:0000256" key="2">
    <source>
        <dbReference type="ARBA" id="ARBA00010973"/>
    </source>
</evidence>
<gene>
    <name evidence="9" type="ORF">CH341_19490</name>
</gene>
<dbReference type="OrthoDB" id="276604at2"/>
<dbReference type="Proteomes" id="UP000249130">
    <property type="component" value="Unassembled WGS sequence"/>
</dbReference>
<dbReference type="SUPFAM" id="SSF88713">
    <property type="entry name" value="Glycoside hydrolase/deacetylase"/>
    <property type="match status" value="1"/>
</dbReference>
<dbReference type="RefSeq" id="WP_111420668.1">
    <property type="nucleotide sequence ID" value="NZ_NPEX01000153.1"/>
</dbReference>
<dbReference type="PROSITE" id="PS51677">
    <property type="entry name" value="NODB"/>
    <property type="match status" value="1"/>
</dbReference>
<feature type="region of interest" description="Disordered" evidence="7">
    <location>
        <begin position="84"/>
        <end position="104"/>
    </location>
</feature>
<evidence type="ECO:0000256" key="3">
    <source>
        <dbReference type="ARBA" id="ARBA00020071"/>
    </source>
</evidence>
<comment type="similarity">
    <text evidence="2">Belongs to the polysaccharide deacetylase family.</text>
</comment>
<feature type="domain" description="NodB homology" evidence="8">
    <location>
        <begin position="156"/>
        <end position="336"/>
    </location>
</feature>
<dbReference type="PANTHER" id="PTHR10587:SF133">
    <property type="entry name" value="CHITIN DEACETYLASE 1-RELATED"/>
    <property type="match status" value="1"/>
</dbReference>
<evidence type="ECO:0000313" key="9">
    <source>
        <dbReference type="EMBL" id="RAI42453.1"/>
    </source>
</evidence>
<keyword evidence="4" id="KW-0479">Metal-binding</keyword>
<dbReference type="InterPro" id="IPR011330">
    <property type="entry name" value="Glyco_hydro/deAcase_b/a-brl"/>
</dbReference>
<keyword evidence="10" id="KW-1185">Reference proteome</keyword>
<protein>
    <recommendedName>
        <fullName evidence="3">Chitooligosaccharide deacetylase</fullName>
    </recommendedName>
    <alternativeName>
        <fullName evidence="6">Nodulation protein B</fullName>
    </alternativeName>
</protein>
<dbReference type="CDD" id="cd10917">
    <property type="entry name" value="CE4_NodB_like_6s_7s"/>
    <property type="match status" value="1"/>
</dbReference>
<comment type="function">
    <text evidence="1">Is involved in generating a small heat-stable compound (Nod), an acylated oligomer of N-acetylglucosamine, that stimulates mitosis in various plant protoplasts.</text>
</comment>
<dbReference type="PANTHER" id="PTHR10587">
    <property type="entry name" value="GLYCOSYL TRANSFERASE-RELATED"/>
    <property type="match status" value="1"/>
</dbReference>
<evidence type="ECO:0000313" key="10">
    <source>
        <dbReference type="Proteomes" id="UP000249130"/>
    </source>
</evidence>
<proteinExistence type="inferred from homology"/>
<dbReference type="Gene3D" id="3.20.20.370">
    <property type="entry name" value="Glycoside hydrolase/deacetylase"/>
    <property type="match status" value="1"/>
</dbReference>
<dbReference type="GO" id="GO:0005975">
    <property type="term" value="P:carbohydrate metabolic process"/>
    <property type="evidence" value="ECO:0007669"/>
    <property type="project" value="InterPro"/>
</dbReference>
<evidence type="ECO:0000259" key="8">
    <source>
        <dbReference type="PROSITE" id="PS51677"/>
    </source>
</evidence>
<evidence type="ECO:0000256" key="5">
    <source>
        <dbReference type="ARBA" id="ARBA00022801"/>
    </source>
</evidence>
<dbReference type="EMBL" id="NPEX01000153">
    <property type="protein sequence ID" value="RAI42453.1"/>
    <property type="molecule type" value="Genomic_DNA"/>
</dbReference>
<evidence type="ECO:0000256" key="1">
    <source>
        <dbReference type="ARBA" id="ARBA00003236"/>
    </source>
</evidence>